<protein>
    <submittedName>
        <fullName evidence="1">Uncharacterized protein</fullName>
    </submittedName>
</protein>
<keyword evidence="2" id="KW-1185">Reference proteome</keyword>
<dbReference type="PANTHER" id="PTHR12975:SF6">
    <property type="entry name" value="TRAFFICKING PROTEIN PARTICLE COMPLEX SUBUNIT 8"/>
    <property type="match status" value="1"/>
</dbReference>
<dbReference type="AlphaFoldDB" id="A0AA38FHS1"/>
<dbReference type="EMBL" id="JAHRHJ020000009">
    <property type="protein sequence ID" value="KAH9302442.1"/>
    <property type="molecule type" value="Genomic_DNA"/>
</dbReference>
<organism evidence="1 2">
    <name type="scientific">Taxus chinensis</name>
    <name type="common">Chinese yew</name>
    <name type="synonym">Taxus wallichiana var. chinensis</name>
    <dbReference type="NCBI Taxonomy" id="29808"/>
    <lineage>
        <taxon>Eukaryota</taxon>
        <taxon>Viridiplantae</taxon>
        <taxon>Streptophyta</taxon>
        <taxon>Embryophyta</taxon>
        <taxon>Tracheophyta</taxon>
        <taxon>Spermatophyta</taxon>
        <taxon>Pinopsida</taxon>
        <taxon>Pinidae</taxon>
        <taxon>Conifers II</taxon>
        <taxon>Cupressales</taxon>
        <taxon>Taxaceae</taxon>
        <taxon>Taxus</taxon>
    </lineage>
</organism>
<reference evidence="1 2" key="1">
    <citation type="journal article" date="2021" name="Nat. Plants">
        <title>The Taxus genome provides insights into paclitaxel biosynthesis.</title>
        <authorList>
            <person name="Xiong X."/>
            <person name="Gou J."/>
            <person name="Liao Q."/>
            <person name="Li Y."/>
            <person name="Zhou Q."/>
            <person name="Bi G."/>
            <person name="Li C."/>
            <person name="Du R."/>
            <person name="Wang X."/>
            <person name="Sun T."/>
            <person name="Guo L."/>
            <person name="Liang H."/>
            <person name="Lu P."/>
            <person name="Wu Y."/>
            <person name="Zhang Z."/>
            <person name="Ro D.K."/>
            <person name="Shang Y."/>
            <person name="Huang S."/>
            <person name="Yan J."/>
        </authorList>
    </citation>
    <scope>NUCLEOTIDE SEQUENCE [LARGE SCALE GENOMIC DNA]</scope>
    <source>
        <strain evidence="1">Ta-2019</strain>
    </source>
</reference>
<accession>A0AA38FHS1</accession>
<dbReference type="PANTHER" id="PTHR12975">
    <property type="entry name" value="TRANSPORT PROTEIN TRAPP"/>
    <property type="match status" value="1"/>
</dbReference>
<name>A0AA38FHS1_TAXCH</name>
<dbReference type="Proteomes" id="UP000824469">
    <property type="component" value="Unassembled WGS sequence"/>
</dbReference>
<evidence type="ECO:0000313" key="2">
    <source>
        <dbReference type="Proteomes" id="UP000824469"/>
    </source>
</evidence>
<dbReference type="Pfam" id="PF12739">
    <property type="entry name" value="TRAPPC-Trs85"/>
    <property type="match status" value="1"/>
</dbReference>
<dbReference type="OMA" id="KSASHYM"/>
<dbReference type="InterPro" id="IPR024420">
    <property type="entry name" value="TRAPP_III_complex_Trs85"/>
</dbReference>
<comment type="caution">
    <text evidence="1">The sequence shown here is derived from an EMBL/GenBank/DDBJ whole genome shotgun (WGS) entry which is preliminary data.</text>
</comment>
<dbReference type="GO" id="GO:1990072">
    <property type="term" value="C:TRAPPIII protein complex"/>
    <property type="evidence" value="ECO:0007669"/>
    <property type="project" value="TreeGrafter"/>
</dbReference>
<proteinExistence type="predicted"/>
<evidence type="ECO:0000313" key="1">
    <source>
        <dbReference type="EMBL" id="KAH9302442.1"/>
    </source>
</evidence>
<gene>
    <name evidence="1" type="ORF">KI387_014025</name>
</gene>
<sequence>MDIGGSLLSQMLLKTMTPVVMVLPTPLAEEGCQKNNLNFIQTLHPFCIYDKIDVPVRTASDQPYRLQKFKLRLFYASEICQPPVQSAEEHLTQVVENASDEAFAELQGNPQELEVVQKMADSESLSSWLQVYNKEFIRTLSFSEHEAFDHPVACLLVVSSKDEKPVNKFVDLFNTDQLPSLLNEGAMDPKILKHYVLIHDNQDGPADKSASHYMGSIGLPLPDR</sequence>